<feature type="compositionally biased region" description="Polar residues" evidence="1">
    <location>
        <begin position="573"/>
        <end position="585"/>
    </location>
</feature>
<feature type="compositionally biased region" description="Polar residues" evidence="1">
    <location>
        <begin position="360"/>
        <end position="373"/>
    </location>
</feature>
<feature type="compositionally biased region" description="Polar residues" evidence="1">
    <location>
        <begin position="460"/>
        <end position="473"/>
    </location>
</feature>
<feature type="domain" description="Cordon-bleu ubiquitin-like" evidence="2">
    <location>
        <begin position="180"/>
        <end position="266"/>
    </location>
</feature>
<feature type="region of interest" description="Disordered" evidence="1">
    <location>
        <begin position="54"/>
        <end position="76"/>
    </location>
</feature>
<accession>A0A670J2D6</accession>
<dbReference type="PANTHER" id="PTHR21557">
    <property type="entry name" value="CORDON-BLEU"/>
    <property type="match status" value="1"/>
</dbReference>
<evidence type="ECO:0000313" key="4">
    <source>
        <dbReference type="Proteomes" id="UP000472272"/>
    </source>
</evidence>
<evidence type="ECO:0000313" key="3">
    <source>
        <dbReference type="Ensembl" id="ENSPMRP00000017699.1"/>
    </source>
</evidence>
<dbReference type="PANTHER" id="PTHR21557:SF2">
    <property type="entry name" value="CORDON-BLEU PROTEIN-LIKE 1"/>
    <property type="match status" value="1"/>
</dbReference>
<dbReference type="InterPro" id="IPR039895">
    <property type="entry name" value="COBL-like"/>
</dbReference>
<dbReference type="AlphaFoldDB" id="A0A670J2D6"/>
<feature type="compositionally biased region" description="Low complexity" evidence="1">
    <location>
        <begin position="1044"/>
        <end position="1054"/>
    </location>
</feature>
<feature type="region of interest" description="Disordered" evidence="1">
    <location>
        <begin position="698"/>
        <end position="823"/>
    </location>
</feature>
<dbReference type="GeneTree" id="ENSGT00530000063608"/>
<evidence type="ECO:0000259" key="2">
    <source>
        <dbReference type="Pfam" id="PF09469"/>
    </source>
</evidence>
<dbReference type="Pfam" id="PF09469">
    <property type="entry name" value="Cobl"/>
    <property type="match status" value="1"/>
</dbReference>
<reference evidence="3 4" key="1">
    <citation type="journal article" date="2019" name="Proc. Natl. Acad. Sci. U.S.A.">
        <title>Regulatory changes in pterin and carotenoid genes underlie balanced color polymorphisms in the wall lizard.</title>
        <authorList>
            <person name="Andrade P."/>
            <person name="Pinho C."/>
            <person name="Perez I de Lanuza G."/>
            <person name="Afonso S."/>
            <person name="Brejcha J."/>
            <person name="Rubin C.J."/>
            <person name="Wallerman O."/>
            <person name="Pereira P."/>
            <person name="Sabatino S.J."/>
            <person name="Bellati A."/>
            <person name="Pellitteri-Rosa D."/>
            <person name="Bosakova Z."/>
            <person name="Bunikis I."/>
            <person name="Carretero M.A."/>
            <person name="Feiner N."/>
            <person name="Marsik P."/>
            <person name="Pauperio F."/>
            <person name="Salvi D."/>
            <person name="Soler L."/>
            <person name="While G.M."/>
            <person name="Uller T."/>
            <person name="Font E."/>
            <person name="Andersson L."/>
            <person name="Carneiro M."/>
        </authorList>
    </citation>
    <scope>NUCLEOTIDE SEQUENCE</scope>
</reference>
<feature type="compositionally biased region" description="Basic residues" evidence="1">
    <location>
        <begin position="57"/>
        <end position="66"/>
    </location>
</feature>
<feature type="compositionally biased region" description="Polar residues" evidence="1">
    <location>
        <begin position="987"/>
        <end position="999"/>
    </location>
</feature>
<protein>
    <submittedName>
        <fullName evidence="3">Cordon-bleu WH2 repeat protein like 1</fullName>
    </submittedName>
</protein>
<name>A0A670J2D6_PODMU</name>
<feature type="compositionally biased region" description="Polar residues" evidence="1">
    <location>
        <begin position="405"/>
        <end position="415"/>
    </location>
</feature>
<dbReference type="InterPro" id="IPR019025">
    <property type="entry name" value="Cordon-bleu_ubiquitin_domain"/>
</dbReference>
<proteinExistence type="predicted"/>
<feature type="region of interest" description="Disordered" evidence="1">
    <location>
        <begin position="502"/>
        <end position="602"/>
    </location>
</feature>
<dbReference type="Proteomes" id="UP000472272">
    <property type="component" value="Chromosome 1"/>
</dbReference>
<feature type="region of interest" description="Disordered" evidence="1">
    <location>
        <begin position="851"/>
        <end position="871"/>
    </location>
</feature>
<sequence>MRVKVFSALKIKSRCFSDNANGCFFHWYFSTAYLLGFGVLETVQQTGVTQRFGRSQNIRRKAKPKAPRPPSETRITDCSSFDDSELTNFTMEQKENIIDRDIELSVVLPGDVIKSTTVNGSKPMMDLLVYLCAQYRLNPASHTIDLMTVEKKQIKFKPNTPIGMLEVDKVILKPKQMDKKKPTPVIPEQTVRVVVNYKKTQKTIVRVNPHAPLQDIMQIICSKCDFDPLHTLLLKTYQSQETLDLTKSLNELGLRELYAMDVSRVTPTAEFSFSSLQDSCQNSQNSDILKEKENKGFFSFFQRSKKKREQTASAPATPLMNKPRPTFGMRANTISKQYDSNTLPSEMPKKRRAPLPPMPASQSVPQDLAQTQGRPMTCVVKSSSVDETDKGLSGIGIVRTGSLQLSGTSSVNSSLRRAKRKAPTPPPRKLQGQSDNSIETGSESAESIHAEGSIKGSYSEAPSPTGNVIDLTGTTVSTTNASCSLEPTNHDQNNALQVPDETNLANADNPDESEVSLKSDIGSEYSLEEIDEKEEMHEESAGAPLTTPEAPISFSTPEIPRDVQKNEPASLASDPSTGRDNTLQDSNEEEVENKTARDKAQHSQVFIANITLGSAKPLGALQPNASNGHSDAKFLPPTEESNIDVRESNKLESLNCQAYQNDIAVNQECSPQACPGVQDKKWDQSIVETVKTQDVAIQATPPDGNLGQTEVRESTGPQGCQLVTRKDSTHLHKSAQENQPSGFLSRVHETVGTMTEFNQQREQSAHDRANSNDNQYNTIEKDSPILPQKVIKSPTSSPPKGYPPHWQDSKPKPKPSNEITRDYIPKVGMTTYKIVPPKSLEIVKNWESDTAEDREAAHLHMSPKENSQEFGTQTEMLNNSKSLSPTGPVFRHEVTLLGNDSLHKTYSADNATVPLPNAEGRKMEVEHCRPGPQHVAAPFVLSTEKKSPPPPVQEKPRILSPTAKPSNFYLQMQKRASSHYVTSAIARSNSISSPTQNEAKSMEPEKKLASPDHTSFPFPRTVTVPSQLVEEKTENGHSEEKTKVTTPPVTMPKPLNSPCSQAPPLNLKTLRTFVLPQPYSSSKPSPFALAVSSAVRRSQSFSKTCASAPRPLKEQLSLDLSSSVSNTEIRNHSPYRAQLDSHNRILQTRKIIVQPMSKIGRCPLYLATQQLLSVREGLLRLSSALTRNRSTRACWLQSAREKLLPN</sequence>
<feature type="compositionally biased region" description="Polar residues" evidence="1">
    <location>
        <begin position="332"/>
        <end position="344"/>
    </location>
</feature>
<dbReference type="GO" id="GO:0003785">
    <property type="term" value="F:actin monomer binding"/>
    <property type="evidence" value="ECO:0007669"/>
    <property type="project" value="InterPro"/>
</dbReference>
<reference evidence="3" key="2">
    <citation type="submission" date="2025-08" db="UniProtKB">
        <authorList>
            <consortium name="Ensembl"/>
        </authorList>
    </citation>
    <scope>IDENTIFICATION</scope>
</reference>
<gene>
    <name evidence="3" type="primary">COBLL1</name>
</gene>
<feature type="region of interest" description="Disordered" evidence="1">
    <location>
        <begin position="942"/>
        <end position="963"/>
    </location>
</feature>
<feature type="compositionally biased region" description="Basic and acidic residues" evidence="1">
    <location>
        <begin position="592"/>
        <end position="601"/>
    </location>
</feature>
<dbReference type="Ensembl" id="ENSPMRT00000018843.1">
    <property type="protein sequence ID" value="ENSPMRP00000017699.1"/>
    <property type="gene ID" value="ENSPMRG00000011690.1"/>
</dbReference>
<evidence type="ECO:0000256" key="1">
    <source>
        <dbReference type="SAM" id="MobiDB-lite"/>
    </source>
</evidence>
<dbReference type="OMA" id="ETTENRC"/>
<keyword evidence="4" id="KW-1185">Reference proteome</keyword>
<feature type="compositionally biased region" description="Basic and acidic residues" evidence="1">
    <location>
        <begin position="1029"/>
        <end position="1043"/>
    </location>
</feature>
<feature type="compositionally biased region" description="Polar residues" evidence="1">
    <location>
        <begin position="752"/>
        <end position="762"/>
    </location>
</feature>
<feature type="region of interest" description="Disordered" evidence="1">
    <location>
        <begin position="306"/>
        <end position="373"/>
    </location>
</feature>
<feature type="region of interest" description="Disordered" evidence="1">
    <location>
        <begin position="405"/>
        <end position="473"/>
    </location>
</feature>
<reference evidence="3" key="3">
    <citation type="submission" date="2025-09" db="UniProtKB">
        <authorList>
            <consortium name="Ensembl"/>
        </authorList>
    </citation>
    <scope>IDENTIFICATION</scope>
</reference>
<feature type="compositionally biased region" description="Basic and acidic residues" evidence="1">
    <location>
        <begin position="851"/>
        <end position="867"/>
    </location>
</feature>
<feature type="region of interest" description="Disordered" evidence="1">
    <location>
        <begin position="617"/>
        <end position="637"/>
    </location>
</feature>
<organism evidence="3 4">
    <name type="scientific">Podarcis muralis</name>
    <name type="common">Wall lizard</name>
    <name type="synonym">Lacerta muralis</name>
    <dbReference type="NCBI Taxonomy" id="64176"/>
    <lineage>
        <taxon>Eukaryota</taxon>
        <taxon>Metazoa</taxon>
        <taxon>Chordata</taxon>
        <taxon>Craniata</taxon>
        <taxon>Vertebrata</taxon>
        <taxon>Euteleostomi</taxon>
        <taxon>Lepidosauria</taxon>
        <taxon>Squamata</taxon>
        <taxon>Bifurcata</taxon>
        <taxon>Unidentata</taxon>
        <taxon>Episquamata</taxon>
        <taxon>Laterata</taxon>
        <taxon>Lacertibaenia</taxon>
        <taxon>Lacertidae</taxon>
        <taxon>Podarcis</taxon>
    </lineage>
</organism>
<feature type="compositionally biased region" description="Basic and acidic residues" evidence="1">
    <location>
        <begin position="1000"/>
        <end position="1010"/>
    </location>
</feature>
<feature type="region of interest" description="Disordered" evidence="1">
    <location>
        <begin position="987"/>
        <end position="1055"/>
    </location>
</feature>
<feature type="compositionally biased region" description="Polar residues" evidence="1">
    <location>
        <begin position="431"/>
        <end position="445"/>
    </location>
</feature>
<dbReference type="Gene3D" id="3.10.20.90">
    <property type="entry name" value="Phosphatidylinositol 3-kinase Catalytic Subunit, Chain A, domain 1"/>
    <property type="match status" value="1"/>
</dbReference>